<feature type="coiled-coil region" evidence="14">
    <location>
        <begin position="271"/>
        <end position="312"/>
    </location>
</feature>
<evidence type="ECO:0000256" key="5">
    <source>
        <dbReference type="ARBA" id="ARBA00022968"/>
    </source>
</evidence>
<dbReference type="InterPro" id="IPR051381">
    <property type="entry name" value="CREB_ATF_subfamily"/>
</dbReference>
<dbReference type="OrthoDB" id="674948at2759"/>
<evidence type="ECO:0000256" key="4">
    <source>
        <dbReference type="ARBA" id="ARBA00022824"/>
    </source>
</evidence>
<evidence type="ECO:0000313" key="19">
    <source>
        <dbReference type="Proteomes" id="UP000287033"/>
    </source>
</evidence>
<evidence type="ECO:0000256" key="15">
    <source>
        <dbReference type="SAM" id="MobiDB-lite"/>
    </source>
</evidence>
<evidence type="ECO:0000256" key="13">
    <source>
        <dbReference type="ARBA" id="ARBA00023242"/>
    </source>
</evidence>
<dbReference type="GO" id="GO:0000981">
    <property type="term" value="F:DNA-binding transcription factor activity, RNA polymerase II-specific"/>
    <property type="evidence" value="ECO:0007669"/>
    <property type="project" value="TreeGrafter"/>
</dbReference>
<evidence type="ECO:0000256" key="11">
    <source>
        <dbReference type="ARBA" id="ARBA00023163"/>
    </source>
</evidence>
<dbReference type="CDD" id="cd14689">
    <property type="entry name" value="bZIP_CREB3"/>
    <property type="match status" value="1"/>
</dbReference>
<dbReference type="GO" id="GO:0005789">
    <property type="term" value="C:endoplasmic reticulum membrane"/>
    <property type="evidence" value="ECO:0007669"/>
    <property type="project" value="UniProtKB-SubCell"/>
</dbReference>
<comment type="caution">
    <text evidence="18">The sequence shown here is derived from an EMBL/GenBank/DDBJ whole genome shotgun (WGS) entry which is preliminary data.</text>
</comment>
<evidence type="ECO:0000256" key="7">
    <source>
        <dbReference type="ARBA" id="ARBA00023015"/>
    </source>
</evidence>
<dbReference type="SUPFAM" id="SSF57959">
    <property type="entry name" value="Leucine zipper domain"/>
    <property type="match status" value="1"/>
</dbReference>
<proteinExistence type="inferred from homology"/>
<keyword evidence="14" id="KW-0175">Coiled coil</keyword>
<keyword evidence="11" id="KW-0804">Transcription</keyword>
<keyword evidence="19" id="KW-1185">Reference proteome</keyword>
<evidence type="ECO:0000256" key="12">
    <source>
        <dbReference type="ARBA" id="ARBA00023180"/>
    </source>
</evidence>
<keyword evidence="6 16" id="KW-1133">Transmembrane helix</keyword>
<keyword evidence="13" id="KW-0539">Nucleus</keyword>
<evidence type="ECO:0000256" key="16">
    <source>
        <dbReference type="SAM" id="Phobius"/>
    </source>
</evidence>
<evidence type="ECO:0000313" key="18">
    <source>
        <dbReference type="EMBL" id="GCC28324.1"/>
    </source>
</evidence>
<dbReference type="Gene3D" id="1.20.5.170">
    <property type="match status" value="1"/>
</dbReference>
<keyword evidence="3 16" id="KW-0812">Transmembrane</keyword>
<evidence type="ECO:0000256" key="1">
    <source>
        <dbReference type="ARBA" id="ARBA00004648"/>
    </source>
</evidence>
<gene>
    <name evidence="18" type="ORF">chiPu_0006754</name>
</gene>
<feature type="transmembrane region" description="Helical" evidence="16">
    <location>
        <begin position="321"/>
        <end position="342"/>
    </location>
</feature>
<dbReference type="InterPro" id="IPR004827">
    <property type="entry name" value="bZIP"/>
</dbReference>
<evidence type="ECO:0000259" key="17">
    <source>
        <dbReference type="PROSITE" id="PS50217"/>
    </source>
</evidence>
<feature type="compositionally biased region" description="Polar residues" evidence="15">
    <location>
        <begin position="90"/>
        <end position="130"/>
    </location>
</feature>
<feature type="region of interest" description="Disordered" evidence="15">
    <location>
        <begin position="89"/>
        <end position="131"/>
    </location>
</feature>
<evidence type="ECO:0000256" key="6">
    <source>
        <dbReference type="ARBA" id="ARBA00022989"/>
    </source>
</evidence>
<dbReference type="GO" id="GO:0005634">
    <property type="term" value="C:nucleus"/>
    <property type="evidence" value="ECO:0007669"/>
    <property type="project" value="TreeGrafter"/>
</dbReference>
<keyword evidence="10" id="KW-0010">Activator</keyword>
<evidence type="ECO:0000256" key="3">
    <source>
        <dbReference type="ARBA" id="ARBA00022692"/>
    </source>
</evidence>
<keyword evidence="12" id="KW-0325">Glycoprotein</keyword>
<evidence type="ECO:0000256" key="14">
    <source>
        <dbReference type="SAM" id="Coils"/>
    </source>
</evidence>
<evidence type="ECO:0000256" key="8">
    <source>
        <dbReference type="ARBA" id="ARBA00023125"/>
    </source>
</evidence>
<dbReference type="PROSITE" id="PS00036">
    <property type="entry name" value="BZIP_BASIC"/>
    <property type="match status" value="1"/>
</dbReference>
<dbReference type="AlphaFoldDB" id="A0A401SD99"/>
<dbReference type="Pfam" id="PF00170">
    <property type="entry name" value="bZIP_1"/>
    <property type="match status" value="1"/>
</dbReference>
<dbReference type="PANTHER" id="PTHR45996">
    <property type="entry name" value="AGAP001464-PB"/>
    <property type="match status" value="1"/>
</dbReference>
<dbReference type="STRING" id="137246.A0A401SD99"/>
<keyword evidence="7" id="KW-0805">Transcription regulation</keyword>
<dbReference type="InterPro" id="IPR046347">
    <property type="entry name" value="bZIP_sf"/>
</dbReference>
<dbReference type="SMART" id="SM00338">
    <property type="entry name" value="BRLZ"/>
    <property type="match status" value="1"/>
</dbReference>
<organism evidence="18 19">
    <name type="scientific">Chiloscyllium punctatum</name>
    <name type="common">Brownbanded bambooshark</name>
    <name type="synonym">Hemiscyllium punctatum</name>
    <dbReference type="NCBI Taxonomy" id="137246"/>
    <lineage>
        <taxon>Eukaryota</taxon>
        <taxon>Metazoa</taxon>
        <taxon>Chordata</taxon>
        <taxon>Craniata</taxon>
        <taxon>Vertebrata</taxon>
        <taxon>Chondrichthyes</taxon>
        <taxon>Elasmobranchii</taxon>
        <taxon>Galeomorphii</taxon>
        <taxon>Galeoidea</taxon>
        <taxon>Orectolobiformes</taxon>
        <taxon>Hemiscylliidae</taxon>
        <taxon>Chiloscyllium</taxon>
    </lineage>
</organism>
<evidence type="ECO:0000256" key="9">
    <source>
        <dbReference type="ARBA" id="ARBA00023136"/>
    </source>
</evidence>
<accession>A0A401SD99</accession>
<dbReference type="OMA" id="EQDMLPD"/>
<keyword evidence="8" id="KW-0238">DNA-binding</keyword>
<keyword evidence="5" id="KW-0735">Signal-anchor</keyword>
<dbReference type="FunFam" id="1.20.5.170:FF:000042">
    <property type="entry name" value="Cyclic AMP-responsive element-binding protein 3-like protein 3"/>
    <property type="match status" value="1"/>
</dbReference>
<feature type="region of interest" description="Disordered" evidence="15">
    <location>
        <begin position="436"/>
        <end position="458"/>
    </location>
</feature>
<keyword evidence="4" id="KW-0256">Endoplasmic reticulum</keyword>
<feature type="domain" description="BZIP" evidence="17">
    <location>
        <begin position="246"/>
        <end position="309"/>
    </location>
</feature>
<dbReference type="GO" id="GO:0000978">
    <property type="term" value="F:RNA polymerase II cis-regulatory region sequence-specific DNA binding"/>
    <property type="evidence" value="ECO:0007669"/>
    <property type="project" value="TreeGrafter"/>
</dbReference>
<evidence type="ECO:0000256" key="2">
    <source>
        <dbReference type="ARBA" id="ARBA00009050"/>
    </source>
</evidence>
<dbReference type="PROSITE" id="PS50217">
    <property type="entry name" value="BZIP"/>
    <property type="match status" value="1"/>
</dbReference>
<dbReference type="Proteomes" id="UP000287033">
    <property type="component" value="Unassembled WGS sequence"/>
</dbReference>
<comment type="similarity">
    <text evidence="2">Belongs to the bZIP family. ATF subfamily.</text>
</comment>
<protein>
    <recommendedName>
        <fullName evidence="17">BZIP domain-containing protein</fullName>
    </recommendedName>
</protein>
<dbReference type="EMBL" id="BEZZ01000199">
    <property type="protein sequence ID" value="GCC28324.1"/>
    <property type="molecule type" value="Genomic_DNA"/>
</dbReference>
<sequence>MISRRKHRLPVRSEREDRAVRTRMSLIDDLDNELLQLLFRQQSGSPPDEEFGDGTNFMMDWGLGEHDILNDHDTEDFFNSIIGSFEDEGNTISWSPLDSDSGISEDNNNNCTHEDSPSSSDVPLTDSPSFSEVVHSDHNYSLHQDSQTEVNCLLSVRTENPSTETDISIDLEEWEPDFVIENPQVIPVEESSGLVSLTIEDLQQNHKTNQHCFENLVLTDEEKRLLAKDGLELPTHLPLTKSEERALKRIRRKIRNKQSAQESRKKKKNYIDGLESRVVACTVQNQELQRKVQHLESQNMSLIEQLRKLQALVKQTTTKSANISTCIMVFLLSFTLIIFPSINPFGAKLGPQDESYSVLSRTLLDSESSHIRVVPKAYNPDVNPDITEKNPGLDREIPQTLLSGSQNSTPEASDLAIKSTLNTNSSSDMDRIVKTTVQDDTSLGRAASGNDKGGSYGISPSVVNTPNWTEHTATVIIKAHPRSDEM</sequence>
<evidence type="ECO:0000256" key="10">
    <source>
        <dbReference type="ARBA" id="ARBA00023159"/>
    </source>
</evidence>
<reference evidence="18 19" key="1">
    <citation type="journal article" date="2018" name="Nat. Ecol. Evol.">
        <title>Shark genomes provide insights into elasmobranch evolution and the origin of vertebrates.</title>
        <authorList>
            <person name="Hara Y"/>
            <person name="Yamaguchi K"/>
            <person name="Onimaru K"/>
            <person name="Kadota M"/>
            <person name="Koyanagi M"/>
            <person name="Keeley SD"/>
            <person name="Tatsumi K"/>
            <person name="Tanaka K"/>
            <person name="Motone F"/>
            <person name="Kageyama Y"/>
            <person name="Nozu R"/>
            <person name="Adachi N"/>
            <person name="Nishimura O"/>
            <person name="Nakagawa R"/>
            <person name="Tanegashima C"/>
            <person name="Kiyatake I"/>
            <person name="Matsumoto R"/>
            <person name="Murakumo K"/>
            <person name="Nishida K"/>
            <person name="Terakita A"/>
            <person name="Kuratani S"/>
            <person name="Sato K"/>
            <person name="Hyodo S Kuraku.S."/>
        </authorList>
    </citation>
    <scope>NUCLEOTIDE SEQUENCE [LARGE SCALE GENOMIC DNA]</scope>
</reference>
<dbReference type="PANTHER" id="PTHR45996:SF4">
    <property type="entry name" value="CYCLIC AMP-RESPONSIVE ELEMENT-BINDING PROTEIN 3"/>
    <property type="match status" value="1"/>
</dbReference>
<name>A0A401SD99_CHIPU</name>
<comment type="subcellular location">
    <subcellularLocation>
        <location evidence="1">Endoplasmic reticulum membrane</location>
        <topology evidence="1">Single-pass type II membrane protein</topology>
    </subcellularLocation>
</comment>
<keyword evidence="9 16" id="KW-0472">Membrane</keyword>